<dbReference type="Proteomes" id="UP001177003">
    <property type="component" value="Chromosome 8"/>
</dbReference>
<proteinExistence type="predicted"/>
<evidence type="ECO:0000313" key="1">
    <source>
        <dbReference type="EMBL" id="CAI9298655.1"/>
    </source>
</evidence>
<sequence length="161" mass="18434">MAKKRNPNPACCSDTKGIWNGYVSTLALAAGYERCLPFFRLLFRRRNKIEESLKKHVHQYDQQQAVNQGVLKLSPFFKYQESSTTKDWLQSNAQLRKHKELLQLCDMKESTMEPHNFLFFFYMVDNLLTHVQILAPLSPCGHGGSPVVTPGHEAKLYVCSG</sequence>
<gene>
    <name evidence="1" type="ORF">LSALG_LOCUS37404</name>
</gene>
<keyword evidence="2" id="KW-1185">Reference proteome</keyword>
<organism evidence="1 2">
    <name type="scientific">Lactuca saligna</name>
    <name type="common">Willowleaf lettuce</name>
    <dbReference type="NCBI Taxonomy" id="75948"/>
    <lineage>
        <taxon>Eukaryota</taxon>
        <taxon>Viridiplantae</taxon>
        <taxon>Streptophyta</taxon>
        <taxon>Embryophyta</taxon>
        <taxon>Tracheophyta</taxon>
        <taxon>Spermatophyta</taxon>
        <taxon>Magnoliopsida</taxon>
        <taxon>eudicotyledons</taxon>
        <taxon>Gunneridae</taxon>
        <taxon>Pentapetalae</taxon>
        <taxon>asterids</taxon>
        <taxon>campanulids</taxon>
        <taxon>Asterales</taxon>
        <taxon>Asteraceae</taxon>
        <taxon>Cichorioideae</taxon>
        <taxon>Cichorieae</taxon>
        <taxon>Lactucinae</taxon>
        <taxon>Lactuca</taxon>
    </lineage>
</organism>
<reference evidence="1" key="1">
    <citation type="submission" date="2023-04" db="EMBL/GenBank/DDBJ databases">
        <authorList>
            <person name="Vijverberg K."/>
            <person name="Xiong W."/>
            <person name="Schranz E."/>
        </authorList>
    </citation>
    <scope>NUCLEOTIDE SEQUENCE</scope>
</reference>
<dbReference type="EMBL" id="OX465084">
    <property type="protein sequence ID" value="CAI9298655.1"/>
    <property type="molecule type" value="Genomic_DNA"/>
</dbReference>
<dbReference type="AlphaFoldDB" id="A0AA35ZTK8"/>
<name>A0AA35ZTK8_LACSI</name>
<protein>
    <submittedName>
        <fullName evidence="1">Uncharacterized protein</fullName>
    </submittedName>
</protein>
<evidence type="ECO:0000313" key="2">
    <source>
        <dbReference type="Proteomes" id="UP001177003"/>
    </source>
</evidence>
<accession>A0AA35ZTK8</accession>